<feature type="region of interest" description="Disordered" evidence="4">
    <location>
        <begin position="766"/>
        <end position="805"/>
    </location>
</feature>
<keyword evidence="3" id="KW-0268">Exocytosis</keyword>
<dbReference type="OrthoDB" id="190098at2759"/>
<evidence type="ECO:0000313" key="6">
    <source>
        <dbReference type="EMBL" id="VFT96709.1"/>
    </source>
</evidence>
<dbReference type="Gene3D" id="1.10.357.50">
    <property type="match status" value="1"/>
</dbReference>
<name>A0A485LFI3_9STRA</name>
<keyword evidence="2" id="KW-0813">Transport</keyword>
<dbReference type="EMBL" id="CAADRA010006754">
    <property type="protein sequence ID" value="VFT96709.1"/>
    <property type="molecule type" value="Genomic_DNA"/>
</dbReference>
<feature type="compositionally biased region" description="Basic residues" evidence="4">
    <location>
        <begin position="782"/>
        <end position="792"/>
    </location>
</feature>
<dbReference type="GO" id="GO:0006887">
    <property type="term" value="P:exocytosis"/>
    <property type="evidence" value="ECO:0007669"/>
    <property type="project" value="UniProtKB-KW"/>
</dbReference>
<protein>
    <submittedName>
        <fullName evidence="6">Aste57867_20012 protein</fullName>
    </submittedName>
</protein>
<evidence type="ECO:0000256" key="3">
    <source>
        <dbReference type="ARBA" id="ARBA00022483"/>
    </source>
</evidence>
<dbReference type="Proteomes" id="UP000332933">
    <property type="component" value="Unassembled WGS sequence"/>
</dbReference>
<evidence type="ECO:0000256" key="4">
    <source>
        <dbReference type="SAM" id="MobiDB-lite"/>
    </source>
</evidence>
<accession>A0A485LFI3</accession>
<reference evidence="6 7" key="1">
    <citation type="submission" date="2019-03" db="EMBL/GenBank/DDBJ databases">
        <authorList>
            <person name="Gaulin E."/>
            <person name="Dumas B."/>
        </authorList>
    </citation>
    <scope>NUCLEOTIDE SEQUENCE [LARGE SCALE GENOMIC DNA]</scope>
    <source>
        <strain evidence="6">CBS 568.67</strain>
    </source>
</reference>
<feature type="compositionally biased region" description="Basic and acidic residues" evidence="4">
    <location>
        <begin position="793"/>
        <end position="802"/>
    </location>
</feature>
<dbReference type="InterPro" id="IPR042532">
    <property type="entry name" value="EXOC3/Sec6_C"/>
</dbReference>
<dbReference type="GO" id="GO:0051601">
    <property type="term" value="P:exocyst localization"/>
    <property type="evidence" value="ECO:0007669"/>
    <property type="project" value="TreeGrafter"/>
</dbReference>
<dbReference type="InterPro" id="IPR010326">
    <property type="entry name" value="EXOC3/Sec6"/>
</dbReference>
<dbReference type="PANTHER" id="PTHR21292:SF1">
    <property type="entry name" value="EXOCYST COMPLEX COMPONENT 3"/>
    <property type="match status" value="1"/>
</dbReference>
<dbReference type="PANTHER" id="PTHR21292">
    <property type="entry name" value="EXOCYST COMPLEX COMPONENT SEC6-RELATED"/>
    <property type="match status" value="1"/>
</dbReference>
<dbReference type="Pfam" id="PF06046">
    <property type="entry name" value="Sec6"/>
    <property type="match status" value="1"/>
</dbReference>
<dbReference type="GO" id="GO:0000145">
    <property type="term" value="C:exocyst"/>
    <property type="evidence" value="ECO:0007669"/>
    <property type="project" value="InterPro"/>
</dbReference>
<evidence type="ECO:0000256" key="2">
    <source>
        <dbReference type="ARBA" id="ARBA00022448"/>
    </source>
</evidence>
<dbReference type="Gene3D" id="1.10.357.70">
    <property type="entry name" value="Exocyst complex component Sec6, C-terminal domain"/>
    <property type="match status" value="1"/>
</dbReference>
<evidence type="ECO:0000313" key="5">
    <source>
        <dbReference type="EMBL" id="KAF0688367.1"/>
    </source>
</evidence>
<gene>
    <name evidence="6" type="primary">Aste57867_20012</name>
    <name evidence="5" type="ORF">As57867_019946</name>
    <name evidence="6" type="ORF">ASTE57867_20012</name>
</gene>
<dbReference type="EMBL" id="VJMH01006731">
    <property type="protein sequence ID" value="KAF0688367.1"/>
    <property type="molecule type" value="Genomic_DNA"/>
</dbReference>
<organism evidence="6 7">
    <name type="scientific">Aphanomyces stellatus</name>
    <dbReference type="NCBI Taxonomy" id="120398"/>
    <lineage>
        <taxon>Eukaryota</taxon>
        <taxon>Sar</taxon>
        <taxon>Stramenopiles</taxon>
        <taxon>Oomycota</taxon>
        <taxon>Saprolegniomycetes</taxon>
        <taxon>Saprolegniales</taxon>
        <taxon>Verrucalvaceae</taxon>
        <taxon>Aphanomyces</taxon>
    </lineage>
</organism>
<evidence type="ECO:0000256" key="1">
    <source>
        <dbReference type="ARBA" id="ARBA00009447"/>
    </source>
</evidence>
<reference evidence="5" key="2">
    <citation type="submission" date="2019-06" db="EMBL/GenBank/DDBJ databases">
        <title>Genomics analysis of Aphanomyces spp. identifies a new class of oomycete effector associated with host adaptation.</title>
        <authorList>
            <person name="Gaulin E."/>
        </authorList>
    </citation>
    <scope>NUCLEOTIDE SEQUENCE</scope>
    <source>
        <strain evidence="5">CBS 578.67</strain>
    </source>
</reference>
<sequence>MCVKRWLRFGETHKILKREVLFGRVRIRNIALPDHMSKITARLEKQARDPIEVLRSRLKDVSETSVLNTQQLLEIKTDYLHRAESTKGQLDGFVQAQIDEIERASTLLSYDDSIAKVSHSLKNMGTSCHRMRAELGDEGVASEVSIARRNLKELQSQMQFYDEMPRKLAEMEHVLQANLGELVSVFTKFLVMDDWRQKMLLQLHIASKDNQDEMLNSKHASKALAAILPRLTEIEHVGKRILDGTWTIIINCIEMVQFDRKRLTDAFQIVEHLEKRKRKRLDTNKVHLDNTLSPVKEAQLPSMFQVCRDQLQTSLKTRVADMFVLAPDQKDSAQAFNGILNNASNLLLDLEYVEHEVAALFPPSIDAIQVFISSYNSALEEQFAKICGKSDLGVAQKLQLIQWIDYYNSQIGKYRSGTVSDVLEQTANLQMKLYLDGIQDQIQSWVTNIYNRDEETITGPSGELHSTRPNDIMNILSSQISIAQEWLSGHLLSRVVLVCLTSLMKQLEHRQRLFVSSIQTTDIEALCSFVNDTDVLQSKTVELIDNIQFPGAPDQDDQLAKLKAGIGEKLEVTSTDIVKLAVQACALVVQKVFDEVEADTTAHWFGKKWEEQDPVVENLLATLEDFCKDFKSWISGSFFYAKIIRQALDKCQEEYTKRFFQRTSQFANVELAFRLIDNDVQHVHACFMKYEAELRRSGIRSDDDLTKHLEPMQMLSLVLSRKITVEDLQSQLADLEQQGMLDDASVKTIERFKSLVAAAKRFVPSSDKGKKASSSSSDAKPAKKTFFKKAKDKTKDEEKVEASKVAVEAASPEFQVKTASMDDFLK</sequence>
<proteinExistence type="inferred from homology"/>
<dbReference type="AlphaFoldDB" id="A0A485LFI3"/>
<comment type="similarity">
    <text evidence="1">Belongs to the SEC6 family.</text>
</comment>
<evidence type="ECO:0000313" key="7">
    <source>
        <dbReference type="Proteomes" id="UP000332933"/>
    </source>
</evidence>
<dbReference type="GO" id="GO:0000149">
    <property type="term" value="F:SNARE binding"/>
    <property type="evidence" value="ECO:0007669"/>
    <property type="project" value="TreeGrafter"/>
</dbReference>
<keyword evidence="7" id="KW-1185">Reference proteome</keyword>